<name>A0ABP5ZZX8_9ACTN</name>
<gene>
    <name evidence="3" type="ORF">GCM10010406_50720</name>
</gene>
<reference evidence="4" key="1">
    <citation type="journal article" date="2019" name="Int. J. Syst. Evol. Microbiol.">
        <title>The Global Catalogue of Microorganisms (GCM) 10K type strain sequencing project: providing services to taxonomists for standard genome sequencing and annotation.</title>
        <authorList>
            <consortium name="The Broad Institute Genomics Platform"/>
            <consortium name="The Broad Institute Genome Sequencing Center for Infectious Disease"/>
            <person name="Wu L."/>
            <person name="Ma J."/>
        </authorList>
    </citation>
    <scope>NUCLEOTIDE SEQUENCE [LARGE SCALE GENOMIC DNA]</scope>
    <source>
        <strain evidence="4">JCM 6307</strain>
    </source>
</reference>
<keyword evidence="4" id="KW-1185">Reference proteome</keyword>
<feature type="chain" id="PRO_5046178127" description="DUF4352 domain-containing protein" evidence="2">
    <location>
        <begin position="21"/>
        <end position="158"/>
    </location>
</feature>
<evidence type="ECO:0000256" key="1">
    <source>
        <dbReference type="SAM" id="MobiDB-lite"/>
    </source>
</evidence>
<dbReference type="Proteomes" id="UP001501358">
    <property type="component" value="Unassembled WGS sequence"/>
</dbReference>
<keyword evidence="2" id="KW-0732">Signal</keyword>
<feature type="region of interest" description="Disordered" evidence="1">
    <location>
        <begin position="22"/>
        <end position="55"/>
    </location>
</feature>
<sequence>MRRIWLSAAAVVAAVGALTACTDGEGKDDSGKDGTAVAESSRAQDPAGGEDEEAAAAMRDVEITGSGVEDHDVWGPGAYVVRYKVTNGGNEAADYFVGLEFLDKDGDVLGSTGVTADKLGPGKTKEADAAPLEAEIENGEIADIRSVRVSEVQRTPAA</sequence>
<evidence type="ECO:0008006" key="5">
    <source>
        <dbReference type="Google" id="ProtNLM"/>
    </source>
</evidence>
<evidence type="ECO:0000256" key="2">
    <source>
        <dbReference type="SAM" id="SignalP"/>
    </source>
</evidence>
<evidence type="ECO:0000313" key="3">
    <source>
        <dbReference type="EMBL" id="GAA2507994.1"/>
    </source>
</evidence>
<proteinExistence type="predicted"/>
<protein>
    <recommendedName>
        <fullName evidence="5">DUF4352 domain-containing protein</fullName>
    </recommendedName>
</protein>
<accession>A0ABP5ZZX8</accession>
<organism evidence="3 4">
    <name type="scientific">Streptomyces thermolineatus</name>
    <dbReference type="NCBI Taxonomy" id="44033"/>
    <lineage>
        <taxon>Bacteria</taxon>
        <taxon>Bacillati</taxon>
        <taxon>Actinomycetota</taxon>
        <taxon>Actinomycetes</taxon>
        <taxon>Kitasatosporales</taxon>
        <taxon>Streptomycetaceae</taxon>
        <taxon>Streptomyces</taxon>
    </lineage>
</organism>
<dbReference type="EMBL" id="BAAATA010000043">
    <property type="protein sequence ID" value="GAA2507994.1"/>
    <property type="molecule type" value="Genomic_DNA"/>
</dbReference>
<evidence type="ECO:0000313" key="4">
    <source>
        <dbReference type="Proteomes" id="UP001501358"/>
    </source>
</evidence>
<comment type="caution">
    <text evidence="3">The sequence shown here is derived from an EMBL/GenBank/DDBJ whole genome shotgun (WGS) entry which is preliminary data.</text>
</comment>
<dbReference type="PROSITE" id="PS51257">
    <property type="entry name" value="PROKAR_LIPOPROTEIN"/>
    <property type="match status" value="1"/>
</dbReference>
<feature type="signal peptide" evidence="2">
    <location>
        <begin position="1"/>
        <end position="20"/>
    </location>
</feature>